<gene>
    <name evidence="13" type="ORF">FC98_GL002547</name>
</gene>
<dbReference type="InterPro" id="IPR036291">
    <property type="entry name" value="NAD(P)-bd_dom_sf"/>
</dbReference>
<reference evidence="13 14" key="1">
    <citation type="journal article" date="2015" name="Genome Announc.">
        <title>Expanding the biotechnology potential of lactobacilli through comparative genomics of 213 strains and associated genera.</title>
        <authorList>
            <person name="Sun Z."/>
            <person name="Harris H.M."/>
            <person name="McCann A."/>
            <person name="Guo C."/>
            <person name="Argimon S."/>
            <person name="Zhang W."/>
            <person name="Yang X."/>
            <person name="Jeffery I.B."/>
            <person name="Cooney J.C."/>
            <person name="Kagawa T.F."/>
            <person name="Liu W."/>
            <person name="Song Y."/>
            <person name="Salvetti E."/>
            <person name="Wrobel A."/>
            <person name="Rasinkangas P."/>
            <person name="Parkhill J."/>
            <person name="Rea M.C."/>
            <person name="O'Sullivan O."/>
            <person name="Ritari J."/>
            <person name="Douillard F.P."/>
            <person name="Paul Ross R."/>
            <person name="Yang R."/>
            <person name="Briner A.E."/>
            <person name="Felis G.E."/>
            <person name="de Vos W.M."/>
            <person name="Barrangou R."/>
            <person name="Klaenhammer T.R."/>
            <person name="Caufield P.W."/>
            <person name="Cui Y."/>
            <person name="Zhang H."/>
            <person name="O'Toole P.W."/>
        </authorList>
    </citation>
    <scope>NUCLEOTIDE SEQUENCE [LARGE SCALE GENOMIC DNA]</scope>
    <source>
        <strain evidence="13 14">DSM 19906</strain>
    </source>
</reference>
<evidence type="ECO:0000256" key="7">
    <source>
        <dbReference type="ARBA" id="ARBA00023002"/>
    </source>
</evidence>
<feature type="domain" description="Prephenate/arogenate dehydrogenase" evidence="12">
    <location>
        <begin position="45"/>
        <end position="326"/>
    </location>
</feature>
<keyword evidence="6" id="KW-0028">Amino-acid biosynthesis</keyword>
<dbReference type="Gene3D" id="3.40.50.720">
    <property type="entry name" value="NAD(P)-binding Rossmann-like Domain"/>
    <property type="match status" value="1"/>
</dbReference>
<evidence type="ECO:0000256" key="9">
    <source>
        <dbReference type="ARBA" id="ARBA00023141"/>
    </source>
</evidence>
<keyword evidence="7" id="KW-0560">Oxidoreductase</keyword>
<dbReference type="InterPro" id="IPR008927">
    <property type="entry name" value="6-PGluconate_DH-like_C_sf"/>
</dbReference>
<keyword evidence="5" id="KW-0827">Tyrosine biosynthesis</keyword>
<dbReference type="AlphaFoldDB" id="A0A0R1NRB7"/>
<evidence type="ECO:0000256" key="3">
    <source>
        <dbReference type="ARBA" id="ARBA00012068"/>
    </source>
</evidence>
<evidence type="ECO:0000256" key="10">
    <source>
        <dbReference type="ARBA" id="ARBA00049260"/>
    </source>
</evidence>
<evidence type="ECO:0000259" key="12">
    <source>
        <dbReference type="PROSITE" id="PS51176"/>
    </source>
</evidence>
<proteinExistence type="inferred from homology"/>
<dbReference type="GO" id="GO:0004665">
    <property type="term" value="F:prephenate dehydrogenase (NADP+) activity"/>
    <property type="evidence" value="ECO:0007669"/>
    <property type="project" value="InterPro"/>
</dbReference>
<keyword evidence="9" id="KW-0057">Aromatic amino acid biosynthesis</keyword>
<sequence>MQSRNFHISTLGKNSKPGNSCPRRLIFQFLTALLRSLFKEKIKMKTIVISGLGLIGSSIARIMKQADPAIEIIGCDPDDDSAQFLLTQRVIDRRLTFAAAVPLADIIVLAGPVSVIIEQIRKLAVMPLKDNVLVTDVGSSKVTIMDAAQLLIDNQIAFLGGHPMAGSHESGSQSGRINLFAGATYFLVSGSQTRNQLSEFQRLMAPAKVRWTEIAANDHDQLVSELSHVPHVIATTLVNTVAKSVKNNQIGLQAAAGGFKDTTRIAASDPTMWTAILLSNGGEICKELEDFKAQLTQFEAAIRRGDRQEIFETLKKAQRIRQSLDR</sequence>
<evidence type="ECO:0000256" key="4">
    <source>
        <dbReference type="ARBA" id="ARBA00016891"/>
    </source>
</evidence>
<dbReference type="GO" id="GO:0006571">
    <property type="term" value="P:tyrosine biosynthetic process"/>
    <property type="evidence" value="ECO:0007669"/>
    <property type="project" value="UniProtKB-KW"/>
</dbReference>
<dbReference type="PATRIC" id="fig|1423766.4.peg.2655"/>
<evidence type="ECO:0000313" key="14">
    <source>
        <dbReference type="Proteomes" id="UP000051439"/>
    </source>
</evidence>
<evidence type="ECO:0000256" key="11">
    <source>
        <dbReference type="SAM" id="Phobius"/>
    </source>
</evidence>
<dbReference type="EC" id="1.3.1.12" evidence="3"/>
<evidence type="ECO:0000256" key="8">
    <source>
        <dbReference type="ARBA" id="ARBA00023027"/>
    </source>
</evidence>
<keyword evidence="14" id="KW-1185">Reference proteome</keyword>
<keyword evidence="11" id="KW-1133">Transmembrane helix</keyword>
<dbReference type="Gene3D" id="1.10.3660.10">
    <property type="entry name" value="6-phosphogluconate dehydrogenase C-terminal like domain"/>
    <property type="match status" value="1"/>
</dbReference>
<keyword evidence="11" id="KW-0812">Transmembrane</keyword>
<organism evidence="13 14">
    <name type="scientific">Lentilactobacillus kisonensis DSM 19906 = JCM 15041</name>
    <dbReference type="NCBI Taxonomy" id="1423766"/>
    <lineage>
        <taxon>Bacteria</taxon>
        <taxon>Bacillati</taxon>
        <taxon>Bacillota</taxon>
        <taxon>Bacilli</taxon>
        <taxon>Lactobacillales</taxon>
        <taxon>Lactobacillaceae</taxon>
        <taxon>Lentilactobacillus</taxon>
    </lineage>
</organism>
<dbReference type="PANTHER" id="PTHR21363">
    <property type="entry name" value="PREPHENATE DEHYDROGENASE"/>
    <property type="match status" value="1"/>
</dbReference>
<dbReference type="PROSITE" id="PS51176">
    <property type="entry name" value="PDH_ADH"/>
    <property type="match status" value="1"/>
</dbReference>
<dbReference type="GO" id="GO:0008977">
    <property type="term" value="F:prephenate dehydrogenase (NAD+) activity"/>
    <property type="evidence" value="ECO:0007669"/>
    <property type="project" value="UniProtKB-EC"/>
</dbReference>
<dbReference type="InterPro" id="IPR046825">
    <property type="entry name" value="PDH_C"/>
</dbReference>
<evidence type="ECO:0000256" key="1">
    <source>
        <dbReference type="ARBA" id="ARBA00005067"/>
    </source>
</evidence>
<evidence type="ECO:0000256" key="6">
    <source>
        <dbReference type="ARBA" id="ARBA00022605"/>
    </source>
</evidence>
<protein>
    <recommendedName>
        <fullName evidence="4">Prephenate dehydrogenase</fullName>
        <ecNumber evidence="3">1.3.1.12</ecNumber>
    </recommendedName>
</protein>
<evidence type="ECO:0000256" key="2">
    <source>
        <dbReference type="ARBA" id="ARBA00007964"/>
    </source>
</evidence>
<dbReference type="FunFam" id="1.10.3660.10:FF:000003">
    <property type="entry name" value="Prephenate dehydrogenase"/>
    <property type="match status" value="1"/>
</dbReference>
<name>A0A0R1NRB7_9LACO</name>
<dbReference type="InterPro" id="IPR050812">
    <property type="entry name" value="Preph/Arog_dehydrog"/>
</dbReference>
<dbReference type="Proteomes" id="UP000051439">
    <property type="component" value="Unassembled WGS sequence"/>
</dbReference>
<accession>A0A0R1NRB7</accession>
<keyword evidence="11" id="KW-0472">Membrane</keyword>
<dbReference type="PANTHER" id="PTHR21363:SF0">
    <property type="entry name" value="PREPHENATE DEHYDROGENASE [NADP(+)]"/>
    <property type="match status" value="1"/>
</dbReference>
<comment type="pathway">
    <text evidence="1">Amino-acid biosynthesis; L-tyrosine biosynthesis; (4-hydroxyphenyl)pyruvate from prephenate (NAD(+) route): step 1/1.</text>
</comment>
<dbReference type="FunFam" id="3.40.50.720:FF:000208">
    <property type="entry name" value="Prephenate dehydrogenase"/>
    <property type="match status" value="1"/>
</dbReference>
<evidence type="ECO:0000313" key="13">
    <source>
        <dbReference type="EMBL" id="KRL22412.1"/>
    </source>
</evidence>
<dbReference type="Pfam" id="PF20463">
    <property type="entry name" value="PDH_C"/>
    <property type="match status" value="1"/>
</dbReference>
<dbReference type="SUPFAM" id="SSF48179">
    <property type="entry name" value="6-phosphogluconate dehydrogenase C-terminal domain-like"/>
    <property type="match status" value="1"/>
</dbReference>
<feature type="transmembrane region" description="Helical" evidence="11">
    <location>
        <begin position="95"/>
        <end position="117"/>
    </location>
</feature>
<dbReference type="InterPro" id="IPR003099">
    <property type="entry name" value="Prephen_DH"/>
</dbReference>
<comment type="similarity">
    <text evidence="2">Belongs to the prephenate/arogenate dehydrogenase family.</text>
</comment>
<dbReference type="InterPro" id="IPR046826">
    <property type="entry name" value="PDH_N"/>
</dbReference>
<keyword evidence="8" id="KW-0520">NAD</keyword>
<dbReference type="Pfam" id="PF02153">
    <property type="entry name" value="PDH_N"/>
    <property type="match status" value="1"/>
</dbReference>
<dbReference type="GO" id="GO:0070403">
    <property type="term" value="F:NAD+ binding"/>
    <property type="evidence" value="ECO:0007669"/>
    <property type="project" value="InterPro"/>
</dbReference>
<comment type="catalytic activity">
    <reaction evidence="10">
        <text>prephenate + NAD(+) = 3-(4-hydroxyphenyl)pyruvate + CO2 + NADH</text>
        <dbReference type="Rhea" id="RHEA:13869"/>
        <dbReference type="ChEBI" id="CHEBI:16526"/>
        <dbReference type="ChEBI" id="CHEBI:29934"/>
        <dbReference type="ChEBI" id="CHEBI:36242"/>
        <dbReference type="ChEBI" id="CHEBI:57540"/>
        <dbReference type="ChEBI" id="CHEBI:57945"/>
        <dbReference type="EC" id="1.3.1.12"/>
    </reaction>
</comment>
<evidence type="ECO:0000256" key="5">
    <source>
        <dbReference type="ARBA" id="ARBA00022498"/>
    </source>
</evidence>
<comment type="caution">
    <text evidence="13">The sequence shown here is derived from an EMBL/GenBank/DDBJ whole genome shotgun (WGS) entry which is preliminary data.</text>
</comment>
<dbReference type="EMBL" id="AZEB01000007">
    <property type="protein sequence ID" value="KRL22412.1"/>
    <property type="molecule type" value="Genomic_DNA"/>
</dbReference>
<dbReference type="SUPFAM" id="SSF51735">
    <property type="entry name" value="NAD(P)-binding Rossmann-fold domains"/>
    <property type="match status" value="1"/>
</dbReference>